<evidence type="ECO:0000313" key="1">
    <source>
        <dbReference type="EnsemblMetazoa" id="GAUT000732-PA"/>
    </source>
</evidence>
<proteinExistence type="predicted"/>
<sequence length="106" mass="12329">MRKATLDTRLTGRVSDTYSILWDVLALFYMPLPNKSECERIADHFEAIWNLPHRVDAIDRQQINIVHPPNSSSQYYNYKRCLHSLNSSADRRRNISSTVQPNEALP</sequence>
<dbReference type="EnsemblMetazoa" id="GAUT000732-RA">
    <property type="protein sequence ID" value="GAUT000732-PA"/>
    <property type="gene ID" value="GAUT000732"/>
</dbReference>
<dbReference type="Proteomes" id="UP000078200">
    <property type="component" value="Unassembled WGS sequence"/>
</dbReference>
<dbReference type="VEuPathDB" id="VectorBase:GAUT000732"/>
<protein>
    <submittedName>
        <fullName evidence="1">Uncharacterized protein</fullName>
    </submittedName>
</protein>
<keyword evidence="2" id="KW-1185">Reference proteome</keyword>
<accession>A0A1A9UDC0</accession>
<organism evidence="1 2">
    <name type="scientific">Glossina austeni</name>
    <name type="common">Savannah tsetse fly</name>
    <dbReference type="NCBI Taxonomy" id="7395"/>
    <lineage>
        <taxon>Eukaryota</taxon>
        <taxon>Metazoa</taxon>
        <taxon>Ecdysozoa</taxon>
        <taxon>Arthropoda</taxon>
        <taxon>Hexapoda</taxon>
        <taxon>Insecta</taxon>
        <taxon>Pterygota</taxon>
        <taxon>Neoptera</taxon>
        <taxon>Endopterygota</taxon>
        <taxon>Diptera</taxon>
        <taxon>Brachycera</taxon>
        <taxon>Muscomorpha</taxon>
        <taxon>Hippoboscoidea</taxon>
        <taxon>Glossinidae</taxon>
        <taxon>Glossina</taxon>
    </lineage>
</organism>
<reference evidence="1" key="1">
    <citation type="submission" date="2020-05" db="UniProtKB">
        <authorList>
            <consortium name="EnsemblMetazoa"/>
        </authorList>
    </citation>
    <scope>IDENTIFICATION</scope>
    <source>
        <strain evidence="1">TTRI</strain>
    </source>
</reference>
<dbReference type="AlphaFoldDB" id="A0A1A9UDC0"/>
<evidence type="ECO:0000313" key="2">
    <source>
        <dbReference type="Proteomes" id="UP000078200"/>
    </source>
</evidence>
<name>A0A1A9UDC0_GLOAU</name>
<dbReference type="STRING" id="7395.A0A1A9UDC0"/>